<dbReference type="EMBL" id="GGEC01086598">
    <property type="protein sequence ID" value="MBX67082.1"/>
    <property type="molecule type" value="Transcribed_RNA"/>
</dbReference>
<proteinExistence type="predicted"/>
<sequence length="42" mass="4828">MISVLLLSHVDYLVSYLDFSSSSNKSLPFIGLITIWYFEIQS</sequence>
<dbReference type="AlphaFoldDB" id="A0A2P2QJB0"/>
<evidence type="ECO:0000313" key="1">
    <source>
        <dbReference type="EMBL" id="MBX67082.1"/>
    </source>
</evidence>
<name>A0A2P2QJB0_RHIMU</name>
<accession>A0A2P2QJB0</accession>
<reference evidence="1" key="1">
    <citation type="submission" date="2018-02" db="EMBL/GenBank/DDBJ databases">
        <title>Rhizophora mucronata_Transcriptome.</title>
        <authorList>
            <person name="Meera S.P."/>
            <person name="Sreeshan A."/>
            <person name="Augustine A."/>
        </authorList>
    </citation>
    <scope>NUCLEOTIDE SEQUENCE</scope>
    <source>
        <tissue evidence="1">Leaf</tissue>
    </source>
</reference>
<organism evidence="1">
    <name type="scientific">Rhizophora mucronata</name>
    <name type="common">Asiatic mangrove</name>
    <dbReference type="NCBI Taxonomy" id="61149"/>
    <lineage>
        <taxon>Eukaryota</taxon>
        <taxon>Viridiplantae</taxon>
        <taxon>Streptophyta</taxon>
        <taxon>Embryophyta</taxon>
        <taxon>Tracheophyta</taxon>
        <taxon>Spermatophyta</taxon>
        <taxon>Magnoliopsida</taxon>
        <taxon>eudicotyledons</taxon>
        <taxon>Gunneridae</taxon>
        <taxon>Pentapetalae</taxon>
        <taxon>rosids</taxon>
        <taxon>fabids</taxon>
        <taxon>Malpighiales</taxon>
        <taxon>Rhizophoraceae</taxon>
        <taxon>Rhizophora</taxon>
    </lineage>
</organism>
<protein>
    <submittedName>
        <fullName evidence="1">Uncharacterized protein</fullName>
    </submittedName>
</protein>